<gene>
    <name evidence="1" type="ORF">ABWK59_30410</name>
</gene>
<dbReference type="EMBL" id="CP159872">
    <property type="protein sequence ID" value="XCM82922.1"/>
    <property type="molecule type" value="Genomic_DNA"/>
</dbReference>
<evidence type="ECO:0008006" key="2">
    <source>
        <dbReference type="Google" id="ProtNLM"/>
    </source>
</evidence>
<evidence type="ECO:0000313" key="1">
    <source>
        <dbReference type="EMBL" id="XCM82922.1"/>
    </source>
</evidence>
<dbReference type="KEGG" id="kcm:ABWK59_30410"/>
<name>A0AAU8K2K5_9ACTN</name>
<proteinExistence type="predicted"/>
<organism evidence="1">
    <name type="scientific">Kitasatospora camelliae</name>
    <dbReference type="NCBI Taxonomy" id="3156397"/>
    <lineage>
        <taxon>Bacteria</taxon>
        <taxon>Bacillati</taxon>
        <taxon>Actinomycetota</taxon>
        <taxon>Actinomycetes</taxon>
        <taxon>Kitasatosporales</taxon>
        <taxon>Streptomycetaceae</taxon>
        <taxon>Kitasatospora</taxon>
    </lineage>
</organism>
<dbReference type="RefSeq" id="WP_354643857.1">
    <property type="nucleotide sequence ID" value="NZ_CP159872.1"/>
</dbReference>
<dbReference type="AlphaFoldDB" id="A0AAU8K2K5"/>
<reference evidence="1" key="1">
    <citation type="submission" date="2024-06" db="EMBL/GenBank/DDBJ databases">
        <title>The genome sequences of Kitasatospora sp. strain HUAS MG31.</title>
        <authorList>
            <person name="Mo P."/>
        </authorList>
    </citation>
    <scope>NUCLEOTIDE SEQUENCE</scope>
    <source>
        <strain evidence="1">HUAS MG31</strain>
    </source>
</reference>
<accession>A0AAU8K2K5</accession>
<protein>
    <recommendedName>
        <fullName evidence="2">Minor tail protein</fullName>
    </recommendedName>
</protein>
<sequence length="404" mass="42316">MPGTWGTIQLGRTQLRETFTVTETGGDASLDLDGQESSPPLTRAVLVARHDNVRCLEQGVPVAVTWTDKPERNGYYAVKGSSAALREYVNDAVTSTWKVSLERLGAAGEIDLQSRLTGVVRANDFSLTGETWHAPPIGHTTYYTGATSPSTMTRAGADGTMTVYRGIPTGASPRWGCDPSSYLTGRVRINDTAAATGTGFEIEGVTQPLPVAAWTMGNGLVNVTPTATAGVIDVQAYTGSAWHSKLWNVTVGGSNVSAWDTATILRNDVEQCILRLTAPRSPGRATLDLTLRRGSRIVEAYLQSGAASTLAIYLRTAETNTSATASGYVVATGNDADGNRATAGSARTFTAHANLGVSKASTATLDCYLGVVAGGGSAVSGDAATDLRNQYIGALAESTFVVRR</sequence>